<evidence type="ECO:0000256" key="11">
    <source>
        <dbReference type="ARBA" id="ARBA00025614"/>
    </source>
</evidence>
<proteinExistence type="inferred from homology"/>
<sequence length="160" mass="17656">MFDESFFVAVSFFTVVGLFIYLKLPSKMMQALDEKSAEIAKQLDDAKALRAEAEKVLADYEEQRKQAEAQAEQIIADAKASAERTVAESRDAMQAAMERRTKQAEDKIARAQESLEKEVRAAITSLAIDAAAHLVASGMTDETAQKLVDNNISELADRLN</sequence>
<name>A0A937HFF4_9PROT</name>
<dbReference type="PANTHER" id="PTHR33445">
    <property type="entry name" value="ATP SYNTHASE SUBUNIT B', CHLOROPLASTIC"/>
    <property type="match status" value="1"/>
</dbReference>
<evidence type="ECO:0000256" key="2">
    <source>
        <dbReference type="ARBA" id="ARBA00022448"/>
    </source>
</evidence>
<dbReference type="GO" id="GO:0012505">
    <property type="term" value="C:endomembrane system"/>
    <property type="evidence" value="ECO:0007669"/>
    <property type="project" value="UniProtKB-SubCell"/>
</dbReference>
<reference evidence="16" key="1">
    <citation type="submission" date="2020-10" db="EMBL/GenBank/DDBJ databases">
        <title>Microbiome of the Black Sea water column analyzed by genome centric metagenomics.</title>
        <authorList>
            <person name="Cabello-Yeves P.J."/>
            <person name="Callieri C."/>
            <person name="Picazo A."/>
            <person name="Mehrshad M."/>
            <person name="Haro-Moreno J.M."/>
            <person name="Roda-Garcia J."/>
            <person name="Dzembekova N."/>
            <person name="Slabakova V."/>
            <person name="Slabakova N."/>
            <person name="Moncheva S."/>
            <person name="Rodriguez-Valera F."/>
        </authorList>
    </citation>
    <scope>NUCLEOTIDE SEQUENCE</scope>
    <source>
        <strain evidence="16">BS307-5m-G5</strain>
    </source>
</reference>
<evidence type="ECO:0000256" key="8">
    <source>
        <dbReference type="ARBA" id="ARBA00023136"/>
    </source>
</evidence>
<comment type="subcellular location">
    <subcellularLocation>
        <location evidence="13">Cell membrane</location>
        <topology evidence="13">Single-pass membrane protein</topology>
    </subcellularLocation>
    <subcellularLocation>
        <location evidence="12">Endomembrane system</location>
        <topology evidence="12">Single-pass membrane protein</topology>
    </subcellularLocation>
</comment>
<evidence type="ECO:0000313" key="17">
    <source>
        <dbReference type="Proteomes" id="UP000785783"/>
    </source>
</evidence>
<evidence type="ECO:0000256" key="14">
    <source>
        <dbReference type="RuleBase" id="RU003848"/>
    </source>
</evidence>
<organism evidence="16 17">
    <name type="scientific">PS1 clade bacterium</name>
    <dbReference type="NCBI Taxonomy" id="2175152"/>
    <lineage>
        <taxon>Bacteria</taxon>
        <taxon>Pseudomonadati</taxon>
        <taxon>Pseudomonadota</taxon>
        <taxon>Alphaproteobacteria</taxon>
        <taxon>PS1 clade</taxon>
    </lineage>
</organism>
<comment type="function">
    <text evidence="10 13">F(1)F(0) ATP synthase produces ATP from ADP in the presence of a proton or sodium gradient. F-type ATPases consist of two structural domains, F(1) containing the extramembraneous catalytic core and F(0) containing the membrane proton channel, linked together by a central stalk and a peripheral stalk. During catalysis, ATP synthesis in the catalytic domain of F(1) is coupled via a rotary mechanism of the central stalk subunits to proton translocation.</text>
</comment>
<evidence type="ECO:0000256" key="1">
    <source>
        <dbReference type="ARBA" id="ARBA00005513"/>
    </source>
</evidence>
<keyword evidence="8 13" id="KW-0472">Membrane</keyword>
<gene>
    <name evidence="13" type="primary">atpF</name>
    <name evidence="16" type="ORF">ISQ19_00855</name>
</gene>
<dbReference type="GO" id="GO:0046961">
    <property type="term" value="F:proton-transporting ATPase activity, rotational mechanism"/>
    <property type="evidence" value="ECO:0007669"/>
    <property type="project" value="TreeGrafter"/>
</dbReference>
<dbReference type="Proteomes" id="UP000785783">
    <property type="component" value="Unassembled WGS sequence"/>
</dbReference>
<evidence type="ECO:0000256" key="3">
    <source>
        <dbReference type="ARBA" id="ARBA00022547"/>
    </source>
</evidence>
<keyword evidence="15" id="KW-0175">Coiled coil</keyword>
<dbReference type="GO" id="GO:0045259">
    <property type="term" value="C:proton-transporting ATP synthase complex"/>
    <property type="evidence" value="ECO:0007669"/>
    <property type="project" value="UniProtKB-KW"/>
</dbReference>
<comment type="similarity">
    <text evidence="1 13 14">Belongs to the ATPase B chain family.</text>
</comment>
<keyword evidence="3 13" id="KW-0138">CF(0)</keyword>
<keyword evidence="7 13" id="KW-0406">Ion transport</keyword>
<keyword evidence="5 13" id="KW-0375">Hydrogen ion transport</keyword>
<comment type="caution">
    <text evidence="16">The sequence shown here is derived from an EMBL/GenBank/DDBJ whole genome shotgun (WGS) entry which is preliminary data.</text>
</comment>
<evidence type="ECO:0000256" key="4">
    <source>
        <dbReference type="ARBA" id="ARBA00022692"/>
    </source>
</evidence>
<feature type="coiled-coil region" evidence="15">
    <location>
        <begin position="29"/>
        <end position="121"/>
    </location>
</feature>
<evidence type="ECO:0000313" key="16">
    <source>
        <dbReference type="EMBL" id="MBL6761229.1"/>
    </source>
</evidence>
<dbReference type="HAMAP" id="MF_01398">
    <property type="entry name" value="ATP_synth_b_bprime"/>
    <property type="match status" value="1"/>
</dbReference>
<keyword evidence="9 13" id="KW-0066">ATP synthesis</keyword>
<keyword evidence="6 13" id="KW-1133">Transmembrane helix</keyword>
<dbReference type="EMBL" id="JADHOK010000005">
    <property type="protein sequence ID" value="MBL6761229.1"/>
    <property type="molecule type" value="Genomic_DNA"/>
</dbReference>
<dbReference type="CDD" id="cd06503">
    <property type="entry name" value="ATP-synt_Fo_b"/>
    <property type="match status" value="1"/>
</dbReference>
<keyword evidence="2 13" id="KW-0813">Transport</keyword>
<accession>A0A937HFF4</accession>
<evidence type="ECO:0000256" key="12">
    <source>
        <dbReference type="ARBA" id="ARBA00037847"/>
    </source>
</evidence>
<dbReference type="InterPro" id="IPR002146">
    <property type="entry name" value="ATP_synth_b/b'su_bac/chlpt"/>
</dbReference>
<evidence type="ECO:0000256" key="15">
    <source>
        <dbReference type="SAM" id="Coils"/>
    </source>
</evidence>
<evidence type="ECO:0000256" key="5">
    <source>
        <dbReference type="ARBA" id="ARBA00022781"/>
    </source>
</evidence>
<evidence type="ECO:0000256" key="6">
    <source>
        <dbReference type="ARBA" id="ARBA00022989"/>
    </source>
</evidence>
<evidence type="ECO:0000256" key="7">
    <source>
        <dbReference type="ARBA" id="ARBA00023065"/>
    </source>
</evidence>
<dbReference type="GO" id="GO:0005886">
    <property type="term" value="C:plasma membrane"/>
    <property type="evidence" value="ECO:0007669"/>
    <property type="project" value="UniProtKB-SubCell"/>
</dbReference>
<keyword evidence="13" id="KW-1003">Cell membrane</keyword>
<dbReference type="AlphaFoldDB" id="A0A937HFF4"/>
<dbReference type="InterPro" id="IPR050059">
    <property type="entry name" value="ATP_synthase_B_chain"/>
</dbReference>
<evidence type="ECO:0000256" key="9">
    <source>
        <dbReference type="ARBA" id="ARBA00023310"/>
    </source>
</evidence>
<dbReference type="Pfam" id="PF00430">
    <property type="entry name" value="ATP-synt_B"/>
    <property type="match status" value="1"/>
</dbReference>
<comment type="function">
    <text evidence="11">Component of the F(0) channel, it forms part of the peripheral stalk, linking F(1) to F(0). The b'-subunit is a diverged and duplicated form of b found in plants and photosynthetic bacteria.</text>
</comment>
<dbReference type="PANTHER" id="PTHR33445:SF1">
    <property type="entry name" value="ATP SYNTHASE SUBUNIT B"/>
    <property type="match status" value="1"/>
</dbReference>
<dbReference type="GO" id="GO:0046933">
    <property type="term" value="F:proton-transporting ATP synthase activity, rotational mechanism"/>
    <property type="evidence" value="ECO:0007669"/>
    <property type="project" value="UniProtKB-UniRule"/>
</dbReference>
<evidence type="ECO:0000256" key="10">
    <source>
        <dbReference type="ARBA" id="ARBA00025198"/>
    </source>
</evidence>
<evidence type="ECO:0000256" key="13">
    <source>
        <dbReference type="HAMAP-Rule" id="MF_01398"/>
    </source>
</evidence>
<comment type="subunit">
    <text evidence="13">F-type ATPases have 2 components, F(1) - the catalytic core - and F(0) - the membrane proton channel. F(1) has five subunits: alpha(3), beta(3), gamma(1), delta(1), epsilon(1). F(0) has three main subunits: a(1), b(2) and c(10-14). The alpha and beta chains form an alternating ring which encloses part of the gamma chain. F(1) is attached to F(0) by a central stalk formed by the gamma and epsilon chains, while a peripheral stalk is formed by the delta and b chains.</text>
</comment>
<keyword evidence="4 13" id="KW-0812">Transmembrane</keyword>
<feature type="transmembrane region" description="Helical" evidence="13">
    <location>
        <begin position="6"/>
        <end position="24"/>
    </location>
</feature>
<protein>
    <recommendedName>
        <fullName evidence="13">ATP synthase subunit b</fullName>
    </recommendedName>
    <alternativeName>
        <fullName evidence="13">ATP synthase F(0) sector subunit b</fullName>
    </alternativeName>
    <alternativeName>
        <fullName evidence="13">ATPase subunit I</fullName>
    </alternativeName>
    <alternativeName>
        <fullName evidence="13">F-type ATPase subunit b</fullName>
        <shortName evidence="13">F-ATPase subunit b</shortName>
    </alternativeName>
</protein>